<dbReference type="GO" id="GO:0008270">
    <property type="term" value="F:zinc ion binding"/>
    <property type="evidence" value="ECO:0007669"/>
    <property type="project" value="InterPro"/>
</dbReference>
<dbReference type="RefSeq" id="WP_139981457.1">
    <property type="nucleotide sequence ID" value="NZ_CP041046.1"/>
</dbReference>
<sequence length="121" mass="13618">MSHERTGIDVHVPPSGDGCVECLATGSWWLHLRRCAQCGHVGCCDDSLNRHASRHAHAESHPVIQTFEPGEDWFYDYRNDEMFDGPRLAPPTHHPTSQPTPGPAGVPPRNWQRILMSRNDD</sequence>
<dbReference type="KEGG" id="lpy:FIV34_08225"/>
<dbReference type="EMBL" id="CP041046">
    <property type="protein sequence ID" value="QDE39187.1"/>
    <property type="molecule type" value="Genomic_DNA"/>
</dbReference>
<feature type="region of interest" description="Disordered" evidence="1">
    <location>
        <begin position="84"/>
        <end position="110"/>
    </location>
</feature>
<dbReference type="Gene3D" id="3.30.40.10">
    <property type="entry name" value="Zinc/RING finger domain, C3HC4 (zinc finger)"/>
    <property type="match status" value="1"/>
</dbReference>
<dbReference type="AlphaFoldDB" id="A0A4Y5Z286"/>
<name>A0A4Y5Z286_9GAMM</name>
<dbReference type="OrthoDB" id="120315at2"/>
<feature type="domain" description="UBP-type" evidence="2">
    <location>
        <begin position="1"/>
        <end position="99"/>
    </location>
</feature>
<evidence type="ECO:0000313" key="3">
    <source>
        <dbReference type="EMBL" id="QDE39187.1"/>
    </source>
</evidence>
<reference evidence="3 4" key="1">
    <citation type="submission" date="2019-06" db="EMBL/GenBank/DDBJ databases">
        <title>A complete genome sequence for Luteibacter pinisoli MAH-14.</title>
        <authorList>
            <person name="Baltrus D.A."/>
        </authorList>
    </citation>
    <scope>NUCLEOTIDE SEQUENCE [LARGE SCALE GENOMIC DNA]</scope>
    <source>
        <strain evidence="3 4">MAH-14</strain>
    </source>
</reference>
<dbReference type="Proteomes" id="UP000316093">
    <property type="component" value="Chromosome"/>
</dbReference>
<protein>
    <submittedName>
        <fullName evidence="3">UBP-type zinc finger domain-containing protein</fullName>
    </submittedName>
</protein>
<dbReference type="PROSITE" id="PS50271">
    <property type="entry name" value="ZF_UBP"/>
    <property type="match status" value="1"/>
</dbReference>
<keyword evidence="4" id="KW-1185">Reference proteome</keyword>
<evidence type="ECO:0000313" key="4">
    <source>
        <dbReference type="Proteomes" id="UP000316093"/>
    </source>
</evidence>
<proteinExistence type="predicted"/>
<dbReference type="InterPro" id="IPR001607">
    <property type="entry name" value="Znf_UBP"/>
</dbReference>
<accession>A0A4Y5Z286</accession>
<evidence type="ECO:0000256" key="1">
    <source>
        <dbReference type="SAM" id="MobiDB-lite"/>
    </source>
</evidence>
<dbReference type="Pfam" id="PF02148">
    <property type="entry name" value="zf-UBP"/>
    <property type="match status" value="1"/>
</dbReference>
<dbReference type="SUPFAM" id="SSF57850">
    <property type="entry name" value="RING/U-box"/>
    <property type="match status" value="1"/>
</dbReference>
<gene>
    <name evidence="3" type="ORF">FIV34_08225</name>
</gene>
<organism evidence="3 4">
    <name type="scientific">Luteibacter pinisoli</name>
    <dbReference type="NCBI Taxonomy" id="2589080"/>
    <lineage>
        <taxon>Bacteria</taxon>
        <taxon>Pseudomonadati</taxon>
        <taxon>Pseudomonadota</taxon>
        <taxon>Gammaproteobacteria</taxon>
        <taxon>Lysobacterales</taxon>
        <taxon>Rhodanobacteraceae</taxon>
        <taxon>Luteibacter</taxon>
    </lineage>
</organism>
<dbReference type="InterPro" id="IPR013083">
    <property type="entry name" value="Znf_RING/FYVE/PHD"/>
</dbReference>
<evidence type="ECO:0000259" key="2">
    <source>
        <dbReference type="PROSITE" id="PS50271"/>
    </source>
</evidence>
<feature type="compositionally biased region" description="Pro residues" evidence="1">
    <location>
        <begin position="88"/>
        <end position="106"/>
    </location>
</feature>